<keyword evidence="2" id="KW-1185">Reference proteome</keyword>
<evidence type="ECO:0008006" key="3">
    <source>
        <dbReference type="Google" id="ProtNLM"/>
    </source>
</evidence>
<accession>A0ABT5VAZ0</accession>
<evidence type="ECO:0000313" key="1">
    <source>
        <dbReference type="EMBL" id="MDE5412610.1"/>
    </source>
</evidence>
<sequence>MMNRITRISSLRANRIRANYVNRMSAQHVSKIEPLAPVEKGKNNSEQPSENYLDSYDRYYEKLNELKKEFKTFYHREQELLAAINDLDSHQQKIVKHTDNLISKYNQALKALYSFDQAVSGQHVINVRQTLQTFHLEMKQLGIKEDELGYLYFEPKRFVNFIRNDESNFEELLIQFRQLIIESYKSLTKIRINNEQNNPYEAKPFEYKGLIIEEET</sequence>
<proteinExistence type="predicted"/>
<protein>
    <recommendedName>
        <fullName evidence="3">Flagellar protein FlgN</fullName>
    </recommendedName>
</protein>
<dbReference type="RefSeq" id="WP_275117238.1">
    <property type="nucleotide sequence ID" value="NZ_JAOTPO010000002.1"/>
</dbReference>
<dbReference type="Proteomes" id="UP001148125">
    <property type="component" value="Unassembled WGS sequence"/>
</dbReference>
<organism evidence="1 2">
    <name type="scientific">Alkalihalobacterium chitinilyticum</name>
    <dbReference type="NCBI Taxonomy" id="2980103"/>
    <lineage>
        <taxon>Bacteria</taxon>
        <taxon>Bacillati</taxon>
        <taxon>Bacillota</taxon>
        <taxon>Bacilli</taxon>
        <taxon>Bacillales</taxon>
        <taxon>Bacillaceae</taxon>
        <taxon>Alkalihalobacterium</taxon>
    </lineage>
</organism>
<gene>
    <name evidence="1" type="ORF">N7Z68_04370</name>
</gene>
<reference evidence="1" key="1">
    <citation type="submission" date="2024-05" db="EMBL/GenBank/DDBJ databases">
        <title>Alkalihalobacillus sp. strain MEB203 novel alkaliphilic bacterium from Lonar Lake, India.</title>
        <authorList>
            <person name="Joshi A."/>
            <person name="Thite S."/>
            <person name="Mengade P."/>
        </authorList>
    </citation>
    <scope>NUCLEOTIDE SEQUENCE</scope>
    <source>
        <strain evidence="1">MEB 203</strain>
    </source>
</reference>
<dbReference type="EMBL" id="JAOTPO010000002">
    <property type="protein sequence ID" value="MDE5412610.1"/>
    <property type="molecule type" value="Genomic_DNA"/>
</dbReference>
<name>A0ABT5VAZ0_9BACI</name>
<comment type="caution">
    <text evidence="1">The sequence shown here is derived from an EMBL/GenBank/DDBJ whole genome shotgun (WGS) entry which is preliminary data.</text>
</comment>
<evidence type="ECO:0000313" key="2">
    <source>
        <dbReference type="Proteomes" id="UP001148125"/>
    </source>
</evidence>